<sequence length="135" mass="14486">MALKNIIRSRLAGEVSGHQLGLTMQAGTPGYAITSAGLAGPVDAGSGRRQTLGHQFFRIPADIPVDNSRNVSYAIGELARRADMATRKLALSELKSCMAILKARLLVLQKREAHDARRRQEDLAFMGIGGVGSLM</sequence>
<evidence type="ECO:0000313" key="1">
    <source>
        <dbReference type="EMBL" id="OJD16458.1"/>
    </source>
</evidence>
<name>A0A1J9PKR0_9EURO</name>
<comment type="caution">
    <text evidence="1">The sequence shown here is derived from an EMBL/GenBank/DDBJ whole genome shotgun (WGS) entry which is preliminary data.</text>
</comment>
<gene>
    <name evidence="1" type="ORF">ACJ73_08883</name>
</gene>
<dbReference type="VEuPathDB" id="FungiDB:ACJ73_08883"/>
<protein>
    <submittedName>
        <fullName evidence="1">Uncharacterized protein</fullName>
    </submittedName>
</protein>
<reference evidence="1 2" key="1">
    <citation type="submission" date="2015-08" db="EMBL/GenBank/DDBJ databases">
        <title>Emmonsia species relationships and genome sequence.</title>
        <authorList>
            <person name="Cuomo C.A."/>
            <person name="Schwartz I.S."/>
            <person name="Kenyon C."/>
            <person name="De Hoog G.S."/>
            <person name="Govender N.P."/>
            <person name="Botha A."/>
            <person name="Moreno L."/>
            <person name="De Vries M."/>
            <person name="Munoz J.F."/>
            <person name="Stielow J.B."/>
        </authorList>
    </citation>
    <scope>NUCLEOTIDE SEQUENCE [LARGE SCALE GENOMIC DNA]</scope>
    <source>
        <strain evidence="1 2">EI222</strain>
    </source>
</reference>
<dbReference type="AlphaFoldDB" id="A0A1J9PKR0"/>
<organism evidence="1 2">
    <name type="scientific">Blastomyces percursus</name>
    <dbReference type="NCBI Taxonomy" id="1658174"/>
    <lineage>
        <taxon>Eukaryota</taxon>
        <taxon>Fungi</taxon>
        <taxon>Dikarya</taxon>
        <taxon>Ascomycota</taxon>
        <taxon>Pezizomycotina</taxon>
        <taxon>Eurotiomycetes</taxon>
        <taxon>Eurotiomycetidae</taxon>
        <taxon>Onygenales</taxon>
        <taxon>Ajellomycetaceae</taxon>
        <taxon>Blastomyces</taxon>
    </lineage>
</organism>
<evidence type="ECO:0000313" key="2">
    <source>
        <dbReference type="Proteomes" id="UP000242791"/>
    </source>
</evidence>
<dbReference type="EMBL" id="LGTZ01002258">
    <property type="protein sequence ID" value="OJD16458.1"/>
    <property type="molecule type" value="Genomic_DNA"/>
</dbReference>
<dbReference type="Proteomes" id="UP000242791">
    <property type="component" value="Unassembled WGS sequence"/>
</dbReference>
<accession>A0A1J9PKR0</accession>
<keyword evidence="2" id="KW-1185">Reference proteome</keyword>
<proteinExistence type="predicted"/>